<evidence type="ECO:0000256" key="1">
    <source>
        <dbReference type="SAM" id="MobiDB-lite"/>
    </source>
</evidence>
<sequence>MSFFDKVKSKAQQALQGHQEEENASSTTGSHNQHFHHKGRQLNFTKAHLQSQNATIPQPGKQAPGSGQMPPRVKSHNYHEPMTFLHPSGHPHNVMRDLGFSGVLDGRIIWTWGDTLMGTAEQSMICAVDSTTIGTLDAKGVTLDSAIAPNSKNVRNWIDCLPEEEADGGLGKYAFGGTNIVENPPNSGRGIVYYLKNTRPGGQSVIKGAGIASVRIDDSNIPHSQRHGETLWNEYEAWYGDVGAVLNERDNHIYVFGHGPSWDAELNSRTFLARVPAEHATSLQAYEYWKNADREWTRQRQANGTFGTAKLETRDAVFEWHVMNQAVPFWNVHFNRWMFIHGSSWPTSDVLCRTAETLEGPWEDHGSLCSTAAAGAPNGDEKGFRYCINAHPEYDASGKTVYVTWTRENVIYGVTIEWE</sequence>
<dbReference type="EMBL" id="CAJPDQ010000002">
    <property type="protein sequence ID" value="CAF9905402.1"/>
    <property type="molecule type" value="Genomic_DNA"/>
</dbReference>
<name>A0A8H3EJY1_9LECA</name>
<keyword evidence="3" id="KW-1185">Reference proteome</keyword>
<feature type="region of interest" description="Disordered" evidence="1">
    <location>
        <begin position="1"/>
        <end position="38"/>
    </location>
</feature>
<evidence type="ECO:0000313" key="2">
    <source>
        <dbReference type="EMBL" id="CAF9905402.1"/>
    </source>
</evidence>
<evidence type="ECO:0000313" key="3">
    <source>
        <dbReference type="Proteomes" id="UP000664169"/>
    </source>
</evidence>
<organism evidence="2 3">
    <name type="scientific">Gomphillus americanus</name>
    <dbReference type="NCBI Taxonomy" id="1940652"/>
    <lineage>
        <taxon>Eukaryota</taxon>
        <taxon>Fungi</taxon>
        <taxon>Dikarya</taxon>
        <taxon>Ascomycota</taxon>
        <taxon>Pezizomycotina</taxon>
        <taxon>Lecanoromycetes</taxon>
        <taxon>OSLEUM clade</taxon>
        <taxon>Ostropomycetidae</taxon>
        <taxon>Ostropales</taxon>
        <taxon>Graphidaceae</taxon>
        <taxon>Gomphilloideae</taxon>
        <taxon>Gomphillus</taxon>
    </lineage>
</organism>
<protein>
    <recommendedName>
        <fullName evidence="4">DUF4185 domain-containing protein</fullName>
    </recommendedName>
</protein>
<dbReference type="AlphaFoldDB" id="A0A8H3EJY1"/>
<reference evidence="2" key="1">
    <citation type="submission" date="2021-03" db="EMBL/GenBank/DDBJ databases">
        <authorList>
            <person name="Tagirdzhanova G."/>
        </authorList>
    </citation>
    <scope>NUCLEOTIDE SEQUENCE</scope>
</reference>
<dbReference type="OrthoDB" id="2583188at2759"/>
<accession>A0A8H3EJY1</accession>
<comment type="caution">
    <text evidence="2">The sequence shown here is derived from an EMBL/GenBank/DDBJ whole genome shotgun (WGS) entry which is preliminary data.</text>
</comment>
<feature type="region of interest" description="Disordered" evidence="1">
    <location>
        <begin position="53"/>
        <end position="72"/>
    </location>
</feature>
<gene>
    <name evidence="2" type="ORF">GOMPHAMPRED_003157</name>
</gene>
<dbReference type="Proteomes" id="UP000664169">
    <property type="component" value="Unassembled WGS sequence"/>
</dbReference>
<proteinExistence type="predicted"/>
<evidence type="ECO:0008006" key="4">
    <source>
        <dbReference type="Google" id="ProtNLM"/>
    </source>
</evidence>